<dbReference type="CDD" id="cd01650">
    <property type="entry name" value="RT_nLTR_like"/>
    <property type="match status" value="1"/>
</dbReference>
<protein>
    <recommendedName>
        <fullName evidence="1">Alkylated DNA repair protein AlkB homologue 8 N-terminal domain-containing protein</fullName>
    </recommendedName>
</protein>
<sequence>MPPQKTTPRPHDQALCLIAASVKRTLSKINTRKAAGPDNIPGRVLKDWAGELKDVFMDIFNASLSQAVVPSCFKDTTIIPVPKKPSPSTFNDYRPVALTPIIMKCFERLLMGHIKSPVCIPRMLFIDFSSAFNTIIPQQLICKLDQLGLSTFLCNWLLDFLSERPQAVRQQPLVKFADDTTVVGLISNNDETHYRKEVSQFVTWCRDNNLFLNINKTKEVVIDFRRGHTHKPPLTINGAAVERVSSTKFLGVNISEDLSWTMNTASLAKKGHRRLYFLHKLKRARAPQPIKCSFYGAPSRAS</sequence>
<comment type="caution">
    <text evidence="2">The sequence shown here is derived from an EMBL/GenBank/DDBJ whole genome shotgun (WGS) entry which is preliminary data.</text>
</comment>
<reference evidence="2 3" key="1">
    <citation type="submission" date="2019-06" db="EMBL/GenBank/DDBJ databases">
        <title>Draft genomes of female and male turbot (Scophthalmus maximus).</title>
        <authorList>
            <person name="Xu H."/>
            <person name="Xu X.-W."/>
            <person name="Shao C."/>
            <person name="Chen S."/>
        </authorList>
    </citation>
    <scope>NUCLEOTIDE SEQUENCE [LARGE SCALE GENOMIC DNA]</scope>
    <source>
        <strain evidence="2">Ysfricsl-2016a</strain>
        <tissue evidence="2">Blood</tissue>
    </source>
</reference>
<dbReference type="AlphaFoldDB" id="A0A6A4RW46"/>
<name>A0A6A4RW46_SCOMX</name>
<dbReference type="GO" id="GO:0008168">
    <property type="term" value="F:methyltransferase activity"/>
    <property type="evidence" value="ECO:0007669"/>
    <property type="project" value="InterPro"/>
</dbReference>
<dbReference type="PANTHER" id="PTHR47510:SF3">
    <property type="entry name" value="ENDO_EXONUCLEASE_PHOSPHATASE DOMAIN-CONTAINING PROTEIN"/>
    <property type="match status" value="1"/>
</dbReference>
<gene>
    <name evidence="2" type="ORF">F2P81_023409</name>
</gene>
<evidence type="ECO:0000259" key="1">
    <source>
        <dbReference type="Pfam" id="PF09004"/>
    </source>
</evidence>
<organism evidence="2 3">
    <name type="scientific">Scophthalmus maximus</name>
    <name type="common">Turbot</name>
    <name type="synonym">Psetta maxima</name>
    <dbReference type="NCBI Taxonomy" id="52904"/>
    <lineage>
        <taxon>Eukaryota</taxon>
        <taxon>Metazoa</taxon>
        <taxon>Chordata</taxon>
        <taxon>Craniata</taxon>
        <taxon>Vertebrata</taxon>
        <taxon>Euteleostomi</taxon>
        <taxon>Actinopterygii</taxon>
        <taxon>Neopterygii</taxon>
        <taxon>Teleostei</taxon>
        <taxon>Neoteleostei</taxon>
        <taxon>Acanthomorphata</taxon>
        <taxon>Carangaria</taxon>
        <taxon>Pleuronectiformes</taxon>
        <taxon>Pleuronectoidei</taxon>
        <taxon>Scophthalmidae</taxon>
        <taxon>Scophthalmus</taxon>
    </lineage>
</organism>
<dbReference type="PANTHER" id="PTHR47510">
    <property type="entry name" value="REVERSE TRANSCRIPTASE DOMAIN-CONTAINING PROTEIN"/>
    <property type="match status" value="1"/>
</dbReference>
<dbReference type="EMBL" id="VEVO01000021">
    <property type="protein sequence ID" value="KAF0024607.1"/>
    <property type="molecule type" value="Genomic_DNA"/>
</dbReference>
<proteinExistence type="predicted"/>
<evidence type="ECO:0000313" key="2">
    <source>
        <dbReference type="EMBL" id="KAF0024607.1"/>
    </source>
</evidence>
<accession>A0A6A4RW46</accession>
<dbReference type="InterPro" id="IPR015095">
    <property type="entry name" value="AlkB_hom8_N"/>
</dbReference>
<dbReference type="Proteomes" id="UP000438429">
    <property type="component" value="Unassembled WGS sequence"/>
</dbReference>
<feature type="domain" description="Alkylated DNA repair protein AlkB homologue 8 N-terminal" evidence="1">
    <location>
        <begin position="260"/>
        <end position="295"/>
    </location>
</feature>
<dbReference type="Pfam" id="PF09004">
    <property type="entry name" value="ALKBH8_N"/>
    <property type="match status" value="1"/>
</dbReference>
<dbReference type="GO" id="GO:0016706">
    <property type="term" value="F:2-oxoglutarate-dependent dioxygenase activity"/>
    <property type="evidence" value="ECO:0007669"/>
    <property type="project" value="InterPro"/>
</dbReference>
<evidence type="ECO:0000313" key="3">
    <source>
        <dbReference type="Proteomes" id="UP000438429"/>
    </source>
</evidence>